<feature type="domain" description="HIG1" evidence="7">
    <location>
        <begin position="97"/>
        <end position="188"/>
    </location>
</feature>
<gene>
    <name evidence="8" type="primary">RCF2_2</name>
    <name evidence="8" type="ORF">IWQ60_008799</name>
</gene>
<feature type="region of interest" description="Disordered" evidence="5">
    <location>
        <begin position="181"/>
        <end position="227"/>
    </location>
</feature>
<dbReference type="Pfam" id="PF04588">
    <property type="entry name" value="HIG_1_N"/>
    <property type="match status" value="1"/>
</dbReference>
<dbReference type="PROSITE" id="PS51503">
    <property type="entry name" value="HIG1"/>
    <property type="match status" value="1"/>
</dbReference>
<keyword evidence="3 6" id="KW-1133">Transmembrane helix</keyword>
<evidence type="ECO:0000313" key="9">
    <source>
        <dbReference type="Proteomes" id="UP001150569"/>
    </source>
</evidence>
<dbReference type="GO" id="GO:0005739">
    <property type="term" value="C:mitochondrion"/>
    <property type="evidence" value="ECO:0007669"/>
    <property type="project" value="UniProtKB-SubCell"/>
</dbReference>
<organism evidence="8 9">
    <name type="scientific">Tieghemiomyces parasiticus</name>
    <dbReference type="NCBI Taxonomy" id="78921"/>
    <lineage>
        <taxon>Eukaryota</taxon>
        <taxon>Fungi</taxon>
        <taxon>Fungi incertae sedis</taxon>
        <taxon>Zoopagomycota</taxon>
        <taxon>Kickxellomycotina</taxon>
        <taxon>Dimargaritomycetes</taxon>
        <taxon>Dimargaritales</taxon>
        <taxon>Dimargaritaceae</taxon>
        <taxon>Tieghemiomyces</taxon>
    </lineage>
</organism>
<protein>
    <submittedName>
        <fullName evidence="8">Replication factor C, subunit RFC4</fullName>
    </submittedName>
</protein>
<dbReference type="InterPro" id="IPR040153">
    <property type="entry name" value="Rcf2"/>
</dbReference>
<keyword evidence="9" id="KW-1185">Reference proteome</keyword>
<dbReference type="PANTHER" id="PTHR28018:SF3">
    <property type="entry name" value="RESPIRATORY SUPERCOMPLEX FACTOR 2, MITOCHONDRIAL"/>
    <property type="match status" value="1"/>
</dbReference>
<evidence type="ECO:0000313" key="8">
    <source>
        <dbReference type="EMBL" id="KAJ1914466.1"/>
    </source>
</evidence>
<dbReference type="PANTHER" id="PTHR28018">
    <property type="entry name" value="RESPIRATORY SUPERCOMPLEX FACTOR 2, MITOCHONDRIAL"/>
    <property type="match status" value="1"/>
</dbReference>
<name>A0A9W8DMA4_9FUNG</name>
<reference evidence="8" key="1">
    <citation type="submission" date="2022-07" db="EMBL/GenBank/DDBJ databases">
        <title>Phylogenomic reconstructions and comparative analyses of Kickxellomycotina fungi.</title>
        <authorList>
            <person name="Reynolds N.K."/>
            <person name="Stajich J.E."/>
            <person name="Barry K."/>
            <person name="Grigoriev I.V."/>
            <person name="Crous P."/>
            <person name="Smith M.E."/>
        </authorList>
    </citation>
    <scope>NUCLEOTIDE SEQUENCE</scope>
    <source>
        <strain evidence="8">RSA 861</strain>
    </source>
</reference>
<sequence>MKILTKQEEDQAYQAHVDGGIRGGLYGAAVVFPTTYLLNHFWRPFRSLTLPFKAFLVTSSLATFVMIESERAGRHWETTVYNPIYSSNLEGFGDEEARQKALAAAAQEAQTVAGEARGFVRANQWSIIGGTWVTGMVISLGYLMRQKHMSTMNKLVQARVYAQAITLAALLGTAAIVGTSHNTSGQGSGQLEGRRAAPAMSAEEYERITHSGSSLRSSQGSQKHHDK</sequence>
<dbReference type="InterPro" id="IPR007667">
    <property type="entry name" value="Hypoxia_induced_domain"/>
</dbReference>
<feature type="compositionally biased region" description="Low complexity" evidence="5">
    <location>
        <begin position="211"/>
        <end position="221"/>
    </location>
</feature>
<accession>A0A9W8DMA4</accession>
<evidence type="ECO:0000256" key="5">
    <source>
        <dbReference type="SAM" id="MobiDB-lite"/>
    </source>
</evidence>
<dbReference type="EMBL" id="JANBPT010000683">
    <property type="protein sequence ID" value="KAJ1914466.1"/>
    <property type="molecule type" value="Genomic_DNA"/>
</dbReference>
<evidence type="ECO:0000256" key="3">
    <source>
        <dbReference type="ARBA" id="ARBA00022989"/>
    </source>
</evidence>
<dbReference type="GO" id="GO:0033617">
    <property type="term" value="P:mitochondrial respiratory chain complex IV assembly"/>
    <property type="evidence" value="ECO:0007669"/>
    <property type="project" value="TreeGrafter"/>
</dbReference>
<feature type="transmembrane region" description="Helical" evidence="6">
    <location>
        <begin position="125"/>
        <end position="144"/>
    </location>
</feature>
<evidence type="ECO:0000256" key="6">
    <source>
        <dbReference type="SAM" id="Phobius"/>
    </source>
</evidence>
<evidence type="ECO:0000256" key="4">
    <source>
        <dbReference type="ARBA" id="ARBA00023136"/>
    </source>
</evidence>
<evidence type="ECO:0000259" key="7">
    <source>
        <dbReference type="PROSITE" id="PS51503"/>
    </source>
</evidence>
<evidence type="ECO:0000256" key="2">
    <source>
        <dbReference type="ARBA" id="ARBA00022692"/>
    </source>
</evidence>
<feature type="transmembrane region" description="Helical" evidence="6">
    <location>
        <begin position="20"/>
        <end position="38"/>
    </location>
</feature>
<dbReference type="AlphaFoldDB" id="A0A9W8DMA4"/>
<dbReference type="OrthoDB" id="1915122at2759"/>
<comment type="subcellular location">
    <subcellularLocation>
        <location evidence="1">Mitochondrion</location>
    </subcellularLocation>
</comment>
<comment type="caution">
    <text evidence="8">The sequence shown here is derived from an EMBL/GenBank/DDBJ whole genome shotgun (WGS) entry which is preliminary data.</text>
</comment>
<evidence type="ECO:0000256" key="1">
    <source>
        <dbReference type="ARBA" id="ARBA00004173"/>
    </source>
</evidence>
<dbReference type="Proteomes" id="UP001150569">
    <property type="component" value="Unassembled WGS sequence"/>
</dbReference>
<proteinExistence type="predicted"/>
<keyword evidence="4 6" id="KW-0472">Membrane</keyword>
<keyword evidence="2 6" id="KW-0812">Transmembrane</keyword>